<proteinExistence type="predicted"/>
<accession>A0ABX7P2W9</accession>
<dbReference type="PROSITE" id="PS51257">
    <property type="entry name" value="PROKAR_LIPOPROTEIN"/>
    <property type="match status" value="1"/>
</dbReference>
<dbReference type="SUPFAM" id="SSF48695">
    <property type="entry name" value="Multiheme cytochromes"/>
    <property type="match status" value="1"/>
</dbReference>
<sequence length="217" mass="23289">MQPTLRVMASLLVLLTVGGCRREPDAGAAPKAALPEVAPNALRSLQDFAAIESPAERSKALFLEASRVLLHPRCANCHPSGDVPLQGMDGQPHYPPVVRGPEDKGAVGLECTSCHQDRNLAHARVPGAPNWHLAPKEMAWVGKSPRHICEQMKDPARNGGKTLAQIVEHNAHDELVAWGWKPGADRVPAPGTQEQFGAIIAAWVETGAECPNEEARP</sequence>
<evidence type="ECO:0000313" key="2">
    <source>
        <dbReference type="Proteomes" id="UP000662747"/>
    </source>
</evidence>
<dbReference type="EMBL" id="CP071090">
    <property type="protein sequence ID" value="QSQ24791.1"/>
    <property type="molecule type" value="Genomic_DNA"/>
</dbReference>
<dbReference type="InterPro" id="IPR036280">
    <property type="entry name" value="Multihaem_cyt_sf"/>
</dbReference>
<protein>
    <submittedName>
        <fullName evidence="1">Isoquinoline 1-oxidoreductase subunit</fullName>
    </submittedName>
</protein>
<organism evidence="1 2">
    <name type="scientific">Pyxidicoccus parkwayensis</name>
    <dbReference type="NCBI Taxonomy" id="2813578"/>
    <lineage>
        <taxon>Bacteria</taxon>
        <taxon>Pseudomonadati</taxon>
        <taxon>Myxococcota</taxon>
        <taxon>Myxococcia</taxon>
        <taxon>Myxococcales</taxon>
        <taxon>Cystobacterineae</taxon>
        <taxon>Myxococcaceae</taxon>
        <taxon>Pyxidicoccus</taxon>
    </lineage>
</organism>
<keyword evidence="2" id="KW-1185">Reference proteome</keyword>
<evidence type="ECO:0000313" key="1">
    <source>
        <dbReference type="EMBL" id="QSQ24791.1"/>
    </source>
</evidence>
<dbReference type="Proteomes" id="UP000662747">
    <property type="component" value="Chromosome"/>
</dbReference>
<gene>
    <name evidence="1" type="ORF">JY651_07565</name>
</gene>
<reference evidence="1 2" key="1">
    <citation type="submission" date="2021-02" db="EMBL/GenBank/DDBJ databases">
        <title>De Novo genome assembly of isolated myxobacteria.</title>
        <authorList>
            <person name="Stevens D.C."/>
        </authorList>
    </citation>
    <scope>NUCLEOTIDE SEQUENCE [LARGE SCALE GENOMIC DNA]</scope>
    <source>
        <strain evidence="2">SCPEA02</strain>
    </source>
</reference>
<name>A0ABX7P2W9_9BACT</name>